<reference evidence="2 3" key="1">
    <citation type="journal article" date="2012" name="MBio">
        <title>Comparative genome analysis of three eukaryotic parasites with differing abilities to transform leukocytes reveals key mediators of Theileria-induced leukocyte transformation.</title>
        <authorList>
            <person name="Hayashida K."/>
            <person name="Hara Y."/>
            <person name="Abe T."/>
            <person name="Yamasaki C."/>
            <person name="Toyoda A."/>
            <person name="Kosuge T."/>
            <person name="Suzuki Y."/>
            <person name="Sato Y."/>
            <person name="Kawashima S."/>
            <person name="Katayama T."/>
            <person name="Wakaguri H."/>
            <person name="Inoue N."/>
            <person name="Homma K."/>
            <person name="Tada-Umezaki M."/>
            <person name="Yagi Y."/>
            <person name="Fujii Y."/>
            <person name="Habara T."/>
            <person name="Kanehisa M."/>
            <person name="Watanabe H."/>
            <person name="Ito K."/>
            <person name="Gojobori T."/>
            <person name="Sugawara H."/>
            <person name="Imanishi T."/>
            <person name="Weir W."/>
            <person name="Gardner M."/>
            <person name="Pain A."/>
            <person name="Shiels B."/>
            <person name="Hattori M."/>
            <person name="Nene V."/>
            <person name="Sugimoto C."/>
        </authorList>
    </citation>
    <scope>NUCLEOTIDE SEQUENCE [LARGE SCALE GENOMIC DNA]</scope>
    <source>
        <strain evidence="2 3">Shintoku</strain>
    </source>
</reference>
<feature type="compositionally biased region" description="Basic residues" evidence="1">
    <location>
        <begin position="50"/>
        <end position="66"/>
    </location>
</feature>
<evidence type="ECO:0000256" key="1">
    <source>
        <dbReference type="SAM" id="MobiDB-lite"/>
    </source>
</evidence>
<feature type="compositionally biased region" description="Polar residues" evidence="1">
    <location>
        <begin position="394"/>
        <end position="404"/>
    </location>
</feature>
<dbReference type="KEGG" id="tot:TOT_010000863"/>
<protein>
    <submittedName>
        <fullName evidence="2">Uncharacterized protein</fullName>
    </submittedName>
</protein>
<gene>
    <name evidence="2" type="ORF">TOT_010000863</name>
</gene>
<feature type="compositionally biased region" description="Basic and acidic residues" evidence="1">
    <location>
        <begin position="20"/>
        <end position="35"/>
    </location>
</feature>
<accession>J4CCH6</accession>
<organism evidence="2 3">
    <name type="scientific">Theileria orientalis strain Shintoku</name>
    <dbReference type="NCBI Taxonomy" id="869250"/>
    <lineage>
        <taxon>Eukaryota</taxon>
        <taxon>Sar</taxon>
        <taxon>Alveolata</taxon>
        <taxon>Apicomplexa</taxon>
        <taxon>Aconoidasida</taxon>
        <taxon>Piroplasmida</taxon>
        <taxon>Theileriidae</taxon>
        <taxon>Theileria</taxon>
    </lineage>
</organism>
<feature type="compositionally biased region" description="Polar residues" evidence="1">
    <location>
        <begin position="94"/>
        <end position="107"/>
    </location>
</feature>
<dbReference type="eggNOG" id="ENOG502TN3Y">
    <property type="taxonomic scope" value="Eukaryota"/>
</dbReference>
<name>J4CCH6_THEOR</name>
<feature type="compositionally biased region" description="Polar residues" evidence="1">
    <location>
        <begin position="71"/>
        <end position="86"/>
    </location>
</feature>
<feature type="compositionally biased region" description="Basic and acidic residues" evidence="1">
    <location>
        <begin position="1"/>
        <end position="12"/>
    </location>
</feature>
<dbReference type="RefSeq" id="XP_009689708.1">
    <property type="nucleotide sequence ID" value="XM_009691413.1"/>
</dbReference>
<dbReference type="AlphaFoldDB" id="J4CCH6"/>
<dbReference type="GeneID" id="20713726"/>
<dbReference type="VEuPathDB" id="PiroplasmaDB:TOT_010000863"/>
<keyword evidence="3" id="KW-1185">Reference proteome</keyword>
<feature type="region of interest" description="Disordered" evidence="1">
    <location>
        <begin position="1"/>
        <end position="119"/>
    </location>
</feature>
<evidence type="ECO:0000313" key="3">
    <source>
        <dbReference type="Proteomes" id="UP000003786"/>
    </source>
</evidence>
<proteinExistence type="predicted"/>
<feature type="compositionally biased region" description="Polar residues" evidence="1">
    <location>
        <begin position="412"/>
        <end position="431"/>
    </location>
</feature>
<dbReference type="EMBL" id="AP011946">
    <property type="protein sequence ID" value="BAM39407.1"/>
    <property type="molecule type" value="Genomic_DNA"/>
</dbReference>
<evidence type="ECO:0000313" key="2">
    <source>
        <dbReference type="EMBL" id="BAM39407.1"/>
    </source>
</evidence>
<feature type="region of interest" description="Disordered" evidence="1">
    <location>
        <begin position="394"/>
        <end position="450"/>
    </location>
</feature>
<sequence length="584" mass="64378">MVDGSRVDRQPSGEKNTNTKLEKVSDNKMRIKAINDKAQPLELQSATSKRGTKSRKRRKGKGKKARKAVEQSVSFTVSELLENSQPPKEDNSQSEDVITSPDSGTEFSSDESSDSNNEVETLAISETTNFELNEIYEAIDSINKLCLEPIKMEIRKDYIETKARGAAAEGSNEHRYSADINIVLSSRKDTAADTVYMSIGKEPSGDEFALRVENVTDSSEPITPKDSFSCCNLFNFRRIDSDVTRDSVRSLDNITTPSKTSDDKADSSAAPGMCELNLSLQSPNGSVNVNSNAFKNTLFECVYCPCGDDQNIDDVCGSHSDISCFDELSIKSMSSVTRRQSNTSFKTDRSFKSIMTDKSVTSIKSVKSDRSNRSVRSIKSFKSDSSRQSIKSVNSVKSITSIKSNRSDKSINSRQSVTSLKSVKSDNSAKQPGSVAAESAENQESKDAALQQDQTPYCGRTLFYSFHGQGNRAFSRSDSNLTLPYPIKDPRSMNPLNLGFDSVASLHKSMNAPSEVIIKAPVTIGGSVCFRSRVDKCVLSEDKFITDSVFQINWLNTRKTRRKRSLLHELTNSQAILTLSLINA</sequence>
<dbReference type="OrthoDB" id="362012at2759"/>
<dbReference type="Proteomes" id="UP000003786">
    <property type="component" value="Chromosome 1"/>
</dbReference>